<dbReference type="Proteomes" id="UP000518605">
    <property type="component" value="Unassembled WGS sequence"/>
</dbReference>
<keyword evidence="1" id="KW-0472">Membrane</keyword>
<organism evidence="2 3">
    <name type="scientific">Paenibacillus endophyticus</name>
    <dbReference type="NCBI Taxonomy" id="1294268"/>
    <lineage>
        <taxon>Bacteria</taxon>
        <taxon>Bacillati</taxon>
        <taxon>Bacillota</taxon>
        <taxon>Bacilli</taxon>
        <taxon>Bacillales</taxon>
        <taxon>Paenibacillaceae</taxon>
        <taxon>Paenibacillus</taxon>
    </lineage>
</organism>
<feature type="transmembrane region" description="Helical" evidence="1">
    <location>
        <begin position="47"/>
        <end position="71"/>
    </location>
</feature>
<protein>
    <submittedName>
        <fullName evidence="2">Uncharacterized protein</fullName>
    </submittedName>
</protein>
<name>A0A7W5CD50_9BACL</name>
<dbReference type="RefSeq" id="WP_183570284.1">
    <property type="nucleotide sequence ID" value="NZ_CBCSLB010000024.1"/>
</dbReference>
<feature type="transmembrane region" description="Helical" evidence="1">
    <location>
        <begin position="7"/>
        <end position="35"/>
    </location>
</feature>
<gene>
    <name evidence="2" type="ORF">FHS16_005630</name>
</gene>
<sequence length="100" mass="11775">MRNKKVFFSMLISQILFGFFTLIWFFVSLMSFMIFDNPNGENMFWPLLLFILNWLYPVALIASIIISWVLYRRNKMKAAVTISLVPLLWVLALASLFLFA</sequence>
<evidence type="ECO:0000313" key="2">
    <source>
        <dbReference type="EMBL" id="MBB3155522.1"/>
    </source>
</evidence>
<keyword evidence="1" id="KW-1133">Transmembrane helix</keyword>
<evidence type="ECO:0000256" key="1">
    <source>
        <dbReference type="SAM" id="Phobius"/>
    </source>
</evidence>
<evidence type="ECO:0000313" key="3">
    <source>
        <dbReference type="Proteomes" id="UP000518605"/>
    </source>
</evidence>
<reference evidence="2 3" key="1">
    <citation type="submission" date="2020-08" db="EMBL/GenBank/DDBJ databases">
        <title>Genomic Encyclopedia of Type Strains, Phase III (KMG-III): the genomes of soil and plant-associated and newly described type strains.</title>
        <authorList>
            <person name="Whitman W."/>
        </authorList>
    </citation>
    <scope>NUCLEOTIDE SEQUENCE [LARGE SCALE GENOMIC DNA]</scope>
    <source>
        <strain evidence="2 3">CECT 8234</strain>
    </source>
</reference>
<keyword evidence="1" id="KW-0812">Transmembrane</keyword>
<dbReference type="EMBL" id="JACHXW010000025">
    <property type="protein sequence ID" value="MBB3155522.1"/>
    <property type="molecule type" value="Genomic_DNA"/>
</dbReference>
<proteinExistence type="predicted"/>
<keyword evidence="3" id="KW-1185">Reference proteome</keyword>
<accession>A0A7W5CD50</accession>
<dbReference type="AlphaFoldDB" id="A0A7W5CD50"/>
<feature type="transmembrane region" description="Helical" evidence="1">
    <location>
        <begin position="78"/>
        <end position="99"/>
    </location>
</feature>
<comment type="caution">
    <text evidence="2">The sequence shown here is derived from an EMBL/GenBank/DDBJ whole genome shotgun (WGS) entry which is preliminary data.</text>
</comment>